<dbReference type="InterPro" id="IPR003779">
    <property type="entry name" value="CMD-like"/>
</dbReference>
<protein>
    <submittedName>
        <fullName evidence="2">Carboxymuconolactone decarboxylase family protein</fullName>
    </submittedName>
</protein>
<gene>
    <name evidence="2" type="ORF">ACFO3J_13145</name>
</gene>
<dbReference type="Proteomes" id="UP001595765">
    <property type="component" value="Unassembled WGS sequence"/>
</dbReference>
<accession>A0ABV8HNJ3</accession>
<dbReference type="RefSeq" id="WP_386429383.1">
    <property type="nucleotide sequence ID" value="NZ_JBHSBB010000010.1"/>
</dbReference>
<evidence type="ECO:0000313" key="3">
    <source>
        <dbReference type="Proteomes" id="UP001595765"/>
    </source>
</evidence>
<comment type="caution">
    <text evidence="2">The sequence shown here is derived from an EMBL/GenBank/DDBJ whole genome shotgun (WGS) entry which is preliminary data.</text>
</comment>
<reference evidence="3" key="1">
    <citation type="journal article" date="2019" name="Int. J. Syst. Evol. Microbiol.">
        <title>The Global Catalogue of Microorganisms (GCM) 10K type strain sequencing project: providing services to taxonomists for standard genome sequencing and annotation.</title>
        <authorList>
            <consortium name="The Broad Institute Genomics Platform"/>
            <consortium name="The Broad Institute Genome Sequencing Center for Infectious Disease"/>
            <person name="Wu L."/>
            <person name="Ma J."/>
        </authorList>
    </citation>
    <scope>NUCLEOTIDE SEQUENCE [LARGE SCALE GENOMIC DNA]</scope>
    <source>
        <strain evidence="3">CGMCC 4.7237</strain>
    </source>
</reference>
<dbReference type="SUPFAM" id="SSF69118">
    <property type="entry name" value="AhpD-like"/>
    <property type="match status" value="1"/>
</dbReference>
<evidence type="ECO:0000259" key="1">
    <source>
        <dbReference type="Pfam" id="PF02627"/>
    </source>
</evidence>
<feature type="domain" description="Carboxymuconolactone decarboxylase-like" evidence="1">
    <location>
        <begin position="62"/>
        <end position="107"/>
    </location>
</feature>
<dbReference type="Gene3D" id="1.20.1290.10">
    <property type="entry name" value="AhpD-like"/>
    <property type="match status" value="1"/>
</dbReference>
<dbReference type="EMBL" id="JBHSBB010000010">
    <property type="protein sequence ID" value="MFC4032426.1"/>
    <property type="molecule type" value="Genomic_DNA"/>
</dbReference>
<keyword evidence="3" id="KW-1185">Reference proteome</keyword>
<evidence type="ECO:0000313" key="2">
    <source>
        <dbReference type="EMBL" id="MFC4032426.1"/>
    </source>
</evidence>
<proteinExistence type="predicted"/>
<dbReference type="Pfam" id="PF02627">
    <property type="entry name" value="CMD"/>
    <property type="match status" value="1"/>
</dbReference>
<organism evidence="2 3">
    <name type="scientific">Streptomyces polygonati</name>
    <dbReference type="NCBI Taxonomy" id="1617087"/>
    <lineage>
        <taxon>Bacteria</taxon>
        <taxon>Bacillati</taxon>
        <taxon>Actinomycetota</taxon>
        <taxon>Actinomycetes</taxon>
        <taxon>Kitasatosporales</taxon>
        <taxon>Streptomycetaceae</taxon>
        <taxon>Streptomyces</taxon>
    </lineage>
</organism>
<sequence>MRARLVRTSLRELSLVQIRHVAPVPFRTSQPVVSRVYREVEREFGVLAPPLALHAPSPEVTAAVWIILRESLVSPGLVGRQEKEAVAAMISRANTCPYCVTMHTSMWASLGGEAESSGVSAWARANAVRESDDDGDPVPFPADHAPELVAVAVLLQYLNRMVNIFLGDAPLPPKVPTQALRVVAPTLNWLQHAADRDSVRPGSSLELLPPAPLPEDLRWTGRNTVLADAFSRAAAAIDAAGARALPEPVRDLVLDSLKGWDGRPAGIGRGWVETAVARLGPADRAAGRLALLTALASYQIDDGVVEGFRADTPEDGPLIEATAWAAMAAAREAGAWMRTKQ</sequence>
<dbReference type="InterPro" id="IPR029032">
    <property type="entry name" value="AhpD-like"/>
</dbReference>
<name>A0ABV8HNJ3_9ACTN</name>